<name>B9T143_RICCO</name>
<keyword evidence="1" id="KW-0812">Transmembrane</keyword>
<dbReference type="AlphaFoldDB" id="B9T143"/>
<dbReference type="InParanoid" id="B9T143"/>
<dbReference type="Proteomes" id="UP000008311">
    <property type="component" value="Unassembled WGS sequence"/>
</dbReference>
<evidence type="ECO:0000313" key="2">
    <source>
        <dbReference type="EMBL" id="EEF30423.1"/>
    </source>
</evidence>
<dbReference type="EMBL" id="EQ974324">
    <property type="protein sequence ID" value="EEF30423.1"/>
    <property type="molecule type" value="Genomic_DNA"/>
</dbReference>
<keyword evidence="3" id="KW-1185">Reference proteome</keyword>
<feature type="transmembrane region" description="Helical" evidence="1">
    <location>
        <begin position="137"/>
        <end position="156"/>
    </location>
</feature>
<accession>B9T143</accession>
<keyword evidence="1" id="KW-0472">Membrane</keyword>
<proteinExistence type="predicted"/>
<protein>
    <submittedName>
        <fullName evidence="2">Uncharacterized protein</fullName>
    </submittedName>
</protein>
<gene>
    <name evidence="2" type="ORF">RCOM_0439640</name>
</gene>
<keyword evidence="1" id="KW-1133">Transmembrane helix</keyword>
<evidence type="ECO:0000256" key="1">
    <source>
        <dbReference type="SAM" id="Phobius"/>
    </source>
</evidence>
<reference evidence="3" key="1">
    <citation type="journal article" date="2010" name="Nat. Biotechnol.">
        <title>Draft genome sequence of the oilseed species Ricinus communis.</title>
        <authorList>
            <person name="Chan A.P."/>
            <person name="Crabtree J."/>
            <person name="Zhao Q."/>
            <person name="Lorenzi H."/>
            <person name="Orvis J."/>
            <person name="Puiu D."/>
            <person name="Melake-Berhan A."/>
            <person name="Jones K.M."/>
            <person name="Redman J."/>
            <person name="Chen G."/>
            <person name="Cahoon E.B."/>
            <person name="Gedil M."/>
            <person name="Stanke M."/>
            <person name="Haas B.J."/>
            <person name="Wortman J.R."/>
            <person name="Fraser-Liggett C.M."/>
            <person name="Ravel J."/>
            <person name="Rabinowicz P.D."/>
        </authorList>
    </citation>
    <scope>NUCLEOTIDE SEQUENCE [LARGE SCALE GENOMIC DNA]</scope>
    <source>
        <strain evidence="3">cv. Hale</strain>
    </source>
</reference>
<evidence type="ECO:0000313" key="3">
    <source>
        <dbReference type="Proteomes" id="UP000008311"/>
    </source>
</evidence>
<sequence>MKRYYWLFYQVKLSSLGKVNIETYFQLPSVDFVSVYSLRNDLIHSDFYKYFCVNNSPNLGLKSSCTSCGLLVKKSSFKSCRCESRSFPLFLFRVKCLGFLLAYSTSFSGRTFIISSRLLFVVCDGSSPVSLSKHSQISLFVVVVTGIQYYGLYFIIPFSQNWRLTPTEIAPKNYAVVVAGHPKPTDEFAIYLIFRQFLLKLGENISILLGRTFPPGLPSTTCRSRVCSQELAYQRRSFNHSVRSKTRLHQALEQRKYSLKDKENFLIEGLMLRITSNQLFLFEYLSSVCIVDDKNAKWQIRNLESTRHREWPMFQEPMLPIQSIPTIETMPTVDMQTLKDGPWGEEREPDNNP</sequence>
<organism evidence="2 3">
    <name type="scientific">Ricinus communis</name>
    <name type="common">Castor bean</name>
    <dbReference type="NCBI Taxonomy" id="3988"/>
    <lineage>
        <taxon>Eukaryota</taxon>
        <taxon>Viridiplantae</taxon>
        <taxon>Streptophyta</taxon>
        <taxon>Embryophyta</taxon>
        <taxon>Tracheophyta</taxon>
        <taxon>Spermatophyta</taxon>
        <taxon>Magnoliopsida</taxon>
        <taxon>eudicotyledons</taxon>
        <taxon>Gunneridae</taxon>
        <taxon>Pentapetalae</taxon>
        <taxon>rosids</taxon>
        <taxon>fabids</taxon>
        <taxon>Malpighiales</taxon>
        <taxon>Euphorbiaceae</taxon>
        <taxon>Acalyphoideae</taxon>
        <taxon>Acalypheae</taxon>
        <taxon>Ricinus</taxon>
    </lineage>
</organism>